<name>A0A3L7DRR4_9GAMM</name>
<evidence type="ECO:0000313" key="4">
    <source>
        <dbReference type="Proteomes" id="UP000265509"/>
    </source>
</evidence>
<reference evidence="3 4" key="1">
    <citation type="submission" date="2018-07" db="EMBL/GenBank/DDBJ databases">
        <title>Halioglobus sp. genome submission.</title>
        <authorList>
            <person name="Ye M.-Q."/>
            <person name="Du Z.-J."/>
        </authorList>
    </citation>
    <scope>NUCLEOTIDE SEQUENCE [LARGE SCALE GENOMIC DNA]</scope>
    <source>
        <strain evidence="3 4">U0301</strain>
    </source>
</reference>
<dbReference type="OrthoDB" id="8673905at2"/>
<gene>
    <name evidence="3" type="ORF">DWB85_19045</name>
</gene>
<organism evidence="3 4">
    <name type="scientific">Seongchinamella sediminis</name>
    <dbReference type="NCBI Taxonomy" id="2283635"/>
    <lineage>
        <taxon>Bacteria</taxon>
        <taxon>Pseudomonadati</taxon>
        <taxon>Pseudomonadota</taxon>
        <taxon>Gammaproteobacteria</taxon>
        <taxon>Cellvibrionales</taxon>
        <taxon>Halieaceae</taxon>
        <taxon>Seongchinamella</taxon>
    </lineage>
</organism>
<dbReference type="Gene3D" id="3.30.9.10">
    <property type="entry name" value="D-Amino Acid Oxidase, subunit A, domain 2"/>
    <property type="match status" value="1"/>
</dbReference>
<accession>A0A3L7DRR4</accession>
<dbReference type="RefSeq" id="WP_117957642.1">
    <property type="nucleotide sequence ID" value="NZ_QRAN01000043.1"/>
</dbReference>
<dbReference type="Proteomes" id="UP000265509">
    <property type="component" value="Unassembled WGS sequence"/>
</dbReference>
<proteinExistence type="predicted"/>
<dbReference type="PANTHER" id="PTHR13847">
    <property type="entry name" value="SARCOSINE DEHYDROGENASE-RELATED"/>
    <property type="match status" value="1"/>
</dbReference>
<dbReference type="AlphaFoldDB" id="A0A3L7DRR4"/>
<protein>
    <submittedName>
        <fullName evidence="3">FAD-dependent oxidoreductase</fullName>
    </submittedName>
</protein>
<keyword evidence="1" id="KW-0560">Oxidoreductase</keyword>
<dbReference type="Gene3D" id="3.50.50.60">
    <property type="entry name" value="FAD/NAD(P)-binding domain"/>
    <property type="match status" value="1"/>
</dbReference>
<sequence>MNTESGTGIRRRSCVKAGLLGVTGGALLSGCESDDGATPAHPGAAWQVPAQREDQFEQGMSPLEGSGWVPEVARYPALAQSIEADVCVIGAGLAGSSLGLHLARAGLAVAVLEARQPGWGASGRNAGHVLPTLRSRSVFQRFPDGGRAFLEAFREHHTIPFDLAREYAIDCDAIRSGYLHATQREGTFEELKQRSRFWRQLQGQAVDWLGAVEMREMTGSDYYAHGVLYRDGGRVNPYLFTNGLIRAAIGHGARVFGDSAALRLQAEGRRWRVSTQAGSVIAGRVVLCTNAYPGPIEPRVRDNFYPLTAYGITTEPLPEALAEQIMPGGATLAQEPVDLHPFLIDRHRRIVVSSLPTTTRPADGDWHFAQHLRWIHRTWPATREANIRLQHYWTGRVALRDEEFPGVFELHPGVYGLMHFNAWGNVMAPLMGKLLAEGLASERLDTLPFPLSRPQAVGNPRKQHLIIRRLLIPAARLAQRMGML</sequence>
<dbReference type="InterPro" id="IPR036188">
    <property type="entry name" value="FAD/NAD-bd_sf"/>
</dbReference>
<dbReference type="GO" id="GO:0016491">
    <property type="term" value="F:oxidoreductase activity"/>
    <property type="evidence" value="ECO:0007669"/>
    <property type="project" value="UniProtKB-KW"/>
</dbReference>
<evidence type="ECO:0000259" key="2">
    <source>
        <dbReference type="Pfam" id="PF01266"/>
    </source>
</evidence>
<feature type="domain" description="FAD dependent oxidoreductase" evidence="2">
    <location>
        <begin position="85"/>
        <end position="437"/>
    </location>
</feature>
<dbReference type="GO" id="GO:0005737">
    <property type="term" value="C:cytoplasm"/>
    <property type="evidence" value="ECO:0007669"/>
    <property type="project" value="TreeGrafter"/>
</dbReference>
<evidence type="ECO:0000313" key="3">
    <source>
        <dbReference type="EMBL" id="RLQ20178.1"/>
    </source>
</evidence>
<dbReference type="SUPFAM" id="SSF51905">
    <property type="entry name" value="FAD/NAD(P)-binding domain"/>
    <property type="match status" value="1"/>
</dbReference>
<dbReference type="InterPro" id="IPR006076">
    <property type="entry name" value="FAD-dep_OxRdtase"/>
</dbReference>
<dbReference type="Pfam" id="PF01266">
    <property type="entry name" value="DAO"/>
    <property type="match status" value="1"/>
</dbReference>
<keyword evidence="4" id="KW-1185">Reference proteome</keyword>
<dbReference type="EMBL" id="QRAN01000043">
    <property type="protein sequence ID" value="RLQ20178.1"/>
    <property type="molecule type" value="Genomic_DNA"/>
</dbReference>
<comment type="caution">
    <text evidence="3">The sequence shown here is derived from an EMBL/GenBank/DDBJ whole genome shotgun (WGS) entry which is preliminary data.</text>
</comment>
<dbReference type="PANTHER" id="PTHR13847:SF281">
    <property type="entry name" value="FAD DEPENDENT OXIDOREDUCTASE DOMAIN-CONTAINING PROTEIN"/>
    <property type="match status" value="1"/>
</dbReference>
<evidence type="ECO:0000256" key="1">
    <source>
        <dbReference type="ARBA" id="ARBA00023002"/>
    </source>
</evidence>